<accession>A0A0D0DWP7</accession>
<gene>
    <name evidence="2" type="ORF">PAXRUDRAFT_801276</name>
</gene>
<keyword evidence="1" id="KW-1133">Transmembrane helix</keyword>
<keyword evidence="3" id="KW-1185">Reference proteome</keyword>
<dbReference type="InParanoid" id="A0A0D0DWP7"/>
<dbReference type="OrthoDB" id="3366659at2759"/>
<protein>
    <submittedName>
        <fullName evidence="2">Uncharacterized protein</fullName>
    </submittedName>
</protein>
<evidence type="ECO:0000313" key="3">
    <source>
        <dbReference type="Proteomes" id="UP000054538"/>
    </source>
</evidence>
<keyword evidence="1" id="KW-0812">Transmembrane</keyword>
<reference evidence="3" key="2">
    <citation type="submission" date="2015-01" db="EMBL/GenBank/DDBJ databases">
        <title>Evolutionary Origins and Diversification of the Mycorrhizal Mutualists.</title>
        <authorList>
            <consortium name="DOE Joint Genome Institute"/>
            <consortium name="Mycorrhizal Genomics Consortium"/>
            <person name="Kohler A."/>
            <person name="Kuo A."/>
            <person name="Nagy L.G."/>
            <person name="Floudas D."/>
            <person name="Copeland A."/>
            <person name="Barry K.W."/>
            <person name="Cichocki N."/>
            <person name="Veneault-Fourrey C."/>
            <person name="LaButti K."/>
            <person name="Lindquist E.A."/>
            <person name="Lipzen A."/>
            <person name="Lundell T."/>
            <person name="Morin E."/>
            <person name="Murat C."/>
            <person name="Riley R."/>
            <person name="Ohm R."/>
            <person name="Sun H."/>
            <person name="Tunlid A."/>
            <person name="Henrissat B."/>
            <person name="Grigoriev I.V."/>
            <person name="Hibbett D.S."/>
            <person name="Martin F."/>
        </authorList>
    </citation>
    <scope>NUCLEOTIDE SEQUENCE [LARGE SCALE GENOMIC DNA]</scope>
    <source>
        <strain evidence="3">Ve08.2h10</strain>
    </source>
</reference>
<dbReference type="STRING" id="930991.A0A0D0DWP7"/>
<name>A0A0D0DWP7_9AGAM</name>
<evidence type="ECO:0000256" key="1">
    <source>
        <dbReference type="SAM" id="Phobius"/>
    </source>
</evidence>
<reference evidence="2 3" key="1">
    <citation type="submission" date="2014-04" db="EMBL/GenBank/DDBJ databases">
        <authorList>
            <consortium name="DOE Joint Genome Institute"/>
            <person name="Kuo A."/>
            <person name="Kohler A."/>
            <person name="Jargeat P."/>
            <person name="Nagy L.G."/>
            <person name="Floudas D."/>
            <person name="Copeland A."/>
            <person name="Barry K.W."/>
            <person name="Cichocki N."/>
            <person name="Veneault-Fourrey C."/>
            <person name="LaButti K."/>
            <person name="Lindquist E.A."/>
            <person name="Lipzen A."/>
            <person name="Lundell T."/>
            <person name="Morin E."/>
            <person name="Murat C."/>
            <person name="Sun H."/>
            <person name="Tunlid A."/>
            <person name="Henrissat B."/>
            <person name="Grigoriev I.V."/>
            <person name="Hibbett D.S."/>
            <person name="Martin F."/>
            <person name="Nordberg H.P."/>
            <person name="Cantor M.N."/>
            <person name="Hua S.X."/>
        </authorList>
    </citation>
    <scope>NUCLEOTIDE SEQUENCE [LARGE SCALE GENOMIC DNA]</scope>
    <source>
        <strain evidence="2 3">Ve08.2h10</strain>
    </source>
</reference>
<sequence>MSLHLTSVLTSYSAASLCGLTAGLYGAFKQRSPGKFFLLSAVNSGIAAATFFSIREYIVGPALALTLPGKQYRLSRHRLIHGDGGPTHDEPPLSWADIRTSRLLDSGISGAFAGGILNTWKRGRRGLVPGLATGALVCFLLQWTSNEFDIVRIHYLSQNSIVQNQHTAPSVGDAATSSLKIPRPSIPDLGVVDPVEVDSLTDRLLSMFGRRVSDDEYLKRLKVQRDSHLRRIAELEEERKKI</sequence>
<feature type="transmembrane region" description="Helical" evidence="1">
    <location>
        <begin position="12"/>
        <end position="28"/>
    </location>
</feature>
<dbReference type="HOGENOM" id="CLU_083703_0_0_1"/>
<keyword evidence="1" id="KW-0472">Membrane</keyword>
<proteinExistence type="predicted"/>
<dbReference type="EMBL" id="KN825502">
    <property type="protein sequence ID" value="KIK90564.1"/>
    <property type="molecule type" value="Genomic_DNA"/>
</dbReference>
<organism evidence="2 3">
    <name type="scientific">Paxillus rubicundulus Ve08.2h10</name>
    <dbReference type="NCBI Taxonomy" id="930991"/>
    <lineage>
        <taxon>Eukaryota</taxon>
        <taxon>Fungi</taxon>
        <taxon>Dikarya</taxon>
        <taxon>Basidiomycota</taxon>
        <taxon>Agaricomycotina</taxon>
        <taxon>Agaricomycetes</taxon>
        <taxon>Agaricomycetidae</taxon>
        <taxon>Boletales</taxon>
        <taxon>Paxilineae</taxon>
        <taxon>Paxillaceae</taxon>
        <taxon>Paxillus</taxon>
    </lineage>
</organism>
<evidence type="ECO:0000313" key="2">
    <source>
        <dbReference type="EMBL" id="KIK90564.1"/>
    </source>
</evidence>
<dbReference type="PANTHER" id="PTHR41390">
    <property type="entry name" value="CHROMOSOME 7, WHOLE GENOME SHOTGUN SEQUENCE"/>
    <property type="match status" value="1"/>
</dbReference>
<dbReference type="AlphaFoldDB" id="A0A0D0DWP7"/>
<dbReference type="PANTHER" id="PTHR41390:SF1">
    <property type="entry name" value="NADH-UBIQUINONE OXIDOREDUCTASE 213 KDA SUBUNIT"/>
    <property type="match status" value="1"/>
</dbReference>
<dbReference type="Proteomes" id="UP000054538">
    <property type="component" value="Unassembled WGS sequence"/>
</dbReference>